<dbReference type="EMBL" id="JAACJM010000007">
    <property type="protein sequence ID" value="KAF5371583.1"/>
    <property type="molecule type" value="Genomic_DNA"/>
</dbReference>
<proteinExistence type="predicted"/>
<feature type="compositionally biased region" description="Low complexity" evidence="1">
    <location>
        <begin position="40"/>
        <end position="85"/>
    </location>
</feature>
<dbReference type="Gene3D" id="2.60.120.260">
    <property type="entry name" value="Galactose-binding domain-like"/>
    <property type="match status" value="1"/>
</dbReference>
<feature type="region of interest" description="Disordered" evidence="1">
    <location>
        <begin position="385"/>
        <end position="523"/>
    </location>
</feature>
<feature type="compositionally biased region" description="Low complexity" evidence="1">
    <location>
        <begin position="421"/>
        <end position="432"/>
    </location>
</feature>
<comment type="caution">
    <text evidence="3">The sequence shown here is derived from an EMBL/GenBank/DDBJ whole genome shotgun (WGS) entry which is preliminary data.</text>
</comment>
<keyword evidence="2" id="KW-0472">Membrane</keyword>
<evidence type="ECO:0000313" key="3">
    <source>
        <dbReference type="EMBL" id="KAF5371583.1"/>
    </source>
</evidence>
<accession>A0A8H5GUR1</accession>
<feature type="compositionally biased region" description="Low complexity" evidence="1">
    <location>
        <begin position="19"/>
        <end position="33"/>
    </location>
</feature>
<protein>
    <submittedName>
        <fullName evidence="3">Uncharacterized protein</fullName>
    </submittedName>
</protein>
<name>A0A8H5GUR1_9AGAR</name>
<feature type="transmembrane region" description="Helical" evidence="2">
    <location>
        <begin position="264"/>
        <end position="287"/>
    </location>
</feature>
<evidence type="ECO:0000313" key="4">
    <source>
        <dbReference type="Proteomes" id="UP000559256"/>
    </source>
</evidence>
<feature type="region of interest" description="Disordered" evidence="1">
    <location>
        <begin position="224"/>
        <end position="253"/>
    </location>
</feature>
<feature type="compositionally biased region" description="Polar residues" evidence="1">
    <location>
        <begin position="1"/>
        <end position="18"/>
    </location>
</feature>
<feature type="compositionally biased region" description="Low complexity" evidence="1">
    <location>
        <begin position="230"/>
        <end position="248"/>
    </location>
</feature>
<evidence type="ECO:0000256" key="2">
    <source>
        <dbReference type="SAM" id="Phobius"/>
    </source>
</evidence>
<keyword evidence="4" id="KW-1185">Reference proteome</keyword>
<feature type="region of interest" description="Disordered" evidence="1">
    <location>
        <begin position="1"/>
        <end position="85"/>
    </location>
</feature>
<organism evidence="3 4">
    <name type="scientific">Tetrapyrgos nigripes</name>
    <dbReference type="NCBI Taxonomy" id="182062"/>
    <lineage>
        <taxon>Eukaryota</taxon>
        <taxon>Fungi</taxon>
        <taxon>Dikarya</taxon>
        <taxon>Basidiomycota</taxon>
        <taxon>Agaricomycotina</taxon>
        <taxon>Agaricomycetes</taxon>
        <taxon>Agaricomycetidae</taxon>
        <taxon>Agaricales</taxon>
        <taxon>Marasmiineae</taxon>
        <taxon>Marasmiaceae</taxon>
        <taxon>Tetrapyrgos</taxon>
    </lineage>
</organism>
<keyword evidence="2" id="KW-0812">Transmembrane</keyword>
<keyword evidence="2" id="KW-1133">Transmembrane helix</keyword>
<dbReference type="AlphaFoldDB" id="A0A8H5GUR1"/>
<dbReference type="OrthoDB" id="3006363at2759"/>
<dbReference type="Proteomes" id="UP000559256">
    <property type="component" value="Unassembled WGS sequence"/>
</dbReference>
<sequence length="523" mass="54400">MTRRTQFSRASSRLQFRDNSNGHQSSSSNNSNSDSKHDGTGSNSNSPSSGNGGNTNSNSPNSGNGSGGNTNSNFPSSTSSSGSNPGFCPSCVNDNDPRIIYSGAWSLTSNEGGGFDTTTHETTQSGSTVTFSFNGTGIIVFGSVPQSDNTVFPPTVNYTVDTADPVTTQQPFAVNTIRNQPLFVSAQLSPDQEHTIVINVINASAPYELDKFYVFPAHNFTQNSVNGNHSPTSSTSSSDSEATTSALSGSQNGSTGSIVSMTTLGITAAVLGTLVVILLFTSLFLLFRLRRLFKLQRNLQNFAINPLTANRYHHTCAPSFSSSSKAGSLSGSGSDDYGWSRSMSPVLSEAPRTMTGTIFTSTESIMRNYPSTNYGTSAGERSTTYSYGAGSLRPTSSNSHSRHSRGPVTNTVPSLPPASSPIPARSSPVVPVEGDGDCLNSVNSDSGLGPPGIGSTGSLRPASSNSHSQHSQGPSLPPAPSRIPGRSSLVVPVEGGDRRDSLNTNSGSGPPGIEPVTPHLSMS</sequence>
<evidence type="ECO:0000256" key="1">
    <source>
        <dbReference type="SAM" id="MobiDB-lite"/>
    </source>
</evidence>
<gene>
    <name evidence="3" type="ORF">D9758_003436</name>
</gene>
<reference evidence="3 4" key="1">
    <citation type="journal article" date="2020" name="ISME J.">
        <title>Uncovering the hidden diversity of litter-decomposition mechanisms in mushroom-forming fungi.</title>
        <authorList>
            <person name="Floudas D."/>
            <person name="Bentzer J."/>
            <person name="Ahren D."/>
            <person name="Johansson T."/>
            <person name="Persson P."/>
            <person name="Tunlid A."/>
        </authorList>
    </citation>
    <scope>NUCLEOTIDE SEQUENCE [LARGE SCALE GENOMIC DNA]</scope>
    <source>
        <strain evidence="3 4">CBS 291.85</strain>
    </source>
</reference>
<feature type="compositionally biased region" description="Polar residues" evidence="1">
    <location>
        <begin position="456"/>
        <end position="474"/>
    </location>
</feature>